<dbReference type="Gene3D" id="3.80.10.10">
    <property type="entry name" value="Ribonuclease Inhibitor"/>
    <property type="match status" value="2"/>
</dbReference>
<dbReference type="PANTHER" id="PTHR36766">
    <property type="entry name" value="PLANT BROAD-SPECTRUM MILDEW RESISTANCE PROTEIN RPW8"/>
    <property type="match status" value="1"/>
</dbReference>
<dbReference type="PANTHER" id="PTHR36766:SF45">
    <property type="entry name" value="NB-ARC DOMAIN-CONTAINING PROTEIN"/>
    <property type="match status" value="1"/>
</dbReference>
<evidence type="ECO:0000256" key="1">
    <source>
        <dbReference type="ARBA" id="ARBA00022821"/>
    </source>
</evidence>
<dbReference type="Pfam" id="PF23247">
    <property type="entry name" value="LRR_RPS2"/>
    <property type="match status" value="1"/>
</dbReference>
<comment type="caution">
    <text evidence="3">The sequence shown here is derived from an EMBL/GenBank/DDBJ whole genome shotgun (WGS) entry which is preliminary data.</text>
</comment>
<feature type="domain" description="Disease resistance protein At4g27190-like leucine-rich repeats" evidence="2">
    <location>
        <begin position="112"/>
        <end position="203"/>
    </location>
</feature>
<name>A0AAV6JGG7_9ERIC</name>
<keyword evidence="1" id="KW-0611">Plant defense</keyword>
<dbReference type="Proteomes" id="UP000823749">
    <property type="component" value="Chromosome 7"/>
</dbReference>
<gene>
    <name evidence="3" type="ORF">RHGRI_019731</name>
</gene>
<proteinExistence type="predicted"/>
<dbReference type="InterPro" id="IPR032675">
    <property type="entry name" value="LRR_dom_sf"/>
</dbReference>
<reference evidence="3" key="1">
    <citation type="submission" date="2020-08" db="EMBL/GenBank/DDBJ databases">
        <title>Plant Genome Project.</title>
        <authorList>
            <person name="Zhang R.-G."/>
        </authorList>
    </citation>
    <scope>NUCLEOTIDE SEQUENCE</scope>
    <source>
        <strain evidence="3">WSP0</strain>
        <tissue evidence="3">Leaf</tissue>
    </source>
</reference>
<dbReference type="GO" id="GO:0006952">
    <property type="term" value="P:defense response"/>
    <property type="evidence" value="ECO:0007669"/>
    <property type="project" value="UniProtKB-KW"/>
</dbReference>
<evidence type="ECO:0000313" key="4">
    <source>
        <dbReference type="Proteomes" id="UP000823749"/>
    </source>
</evidence>
<sequence>MGLQELSLYGCQELASLWKNEVRIHHHLPALRRLVIEGCPKLISLFEVDEHEEGLQQHEELPYMMLLEYLEIKNCEKMEKLPRGLHNLRSLQELIIYTCPCIISFPKTGLPSTLRTLRIESCDALRSLPELMMLNSLEKLEVMWCPLLTYLSSSRTGLPCNLKKMYIEGCAKLESVLVEEGMKMNYTSLESFEIWCCGSLKSLPDVTQNNVDGGCLKNLSTLKVLFCENVEYIPKGWFTATTNLRYMSVDRRTKLKGLPHHAFNNLTSLQSLTIGSHDVAAELISSHFTNLTSLSLENVDMGGNKATSEWGLHRLSSLRQLTLKGYGWASFPPVEEEEDGMMWLPPSLIELHIWDFPNLGKLSCKEFPSLERLHIWDCPNLTTITNLGLLPALSELWIQECLKLSSFSAEEQGLRQLLPPSLLLLWINGCPLLKERCSKKKKGQYWPLISHIPEVKIDYRNVLDPIR</sequence>
<evidence type="ECO:0000313" key="3">
    <source>
        <dbReference type="EMBL" id="KAG5539268.1"/>
    </source>
</evidence>
<dbReference type="EMBL" id="JACTNZ010000007">
    <property type="protein sequence ID" value="KAG5539268.1"/>
    <property type="molecule type" value="Genomic_DNA"/>
</dbReference>
<dbReference type="InterPro" id="IPR026906">
    <property type="entry name" value="LRR_5"/>
</dbReference>
<protein>
    <recommendedName>
        <fullName evidence="2">Disease resistance protein At4g27190-like leucine-rich repeats domain-containing protein</fullName>
    </recommendedName>
</protein>
<dbReference type="SUPFAM" id="SSF52058">
    <property type="entry name" value="L domain-like"/>
    <property type="match status" value="2"/>
</dbReference>
<dbReference type="AlphaFoldDB" id="A0AAV6JGG7"/>
<dbReference type="Pfam" id="PF13306">
    <property type="entry name" value="LRR_5"/>
    <property type="match status" value="1"/>
</dbReference>
<accession>A0AAV6JGG7</accession>
<organism evidence="3 4">
    <name type="scientific">Rhododendron griersonianum</name>
    <dbReference type="NCBI Taxonomy" id="479676"/>
    <lineage>
        <taxon>Eukaryota</taxon>
        <taxon>Viridiplantae</taxon>
        <taxon>Streptophyta</taxon>
        <taxon>Embryophyta</taxon>
        <taxon>Tracheophyta</taxon>
        <taxon>Spermatophyta</taxon>
        <taxon>Magnoliopsida</taxon>
        <taxon>eudicotyledons</taxon>
        <taxon>Gunneridae</taxon>
        <taxon>Pentapetalae</taxon>
        <taxon>asterids</taxon>
        <taxon>Ericales</taxon>
        <taxon>Ericaceae</taxon>
        <taxon>Ericoideae</taxon>
        <taxon>Rhodoreae</taxon>
        <taxon>Rhododendron</taxon>
    </lineage>
</organism>
<evidence type="ECO:0000259" key="2">
    <source>
        <dbReference type="Pfam" id="PF23247"/>
    </source>
</evidence>
<keyword evidence="4" id="KW-1185">Reference proteome</keyword>
<dbReference type="InterPro" id="IPR057135">
    <property type="entry name" value="At4g27190-like_LRR"/>
</dbReference>